<dbReference type="PROSITE" id="PS51904">
    <property type="entry name" value="GLYCOSYL_HYDROL_F25_2"/>
    <property type="match status" value="1"/>
</dbReference>
<dbReference type="PANTHER" id="PTHR34135:SF2">
    <property type="entry name" value="LYSOZYME"/>
    <property type="match status" value="1"/>
</dbReference>
<dbReference type="GO" id="GO:0009253">
    <property type="term" value="P:peptidoglycan catabolic process"/>
    <property type="evidence" value="ECO:0007669"/>
    <property type="project" value="InterPro"/>
</dbReference>
<sequence length="345" mass="38087">MAEFQLIDLSQHNTVTDFLAVKNAGIYGVILRAGYGREISQKDRKFDQFYAAAKGVGLHIGAYWYSYADSVADAAKEANACLACIQGKQFDFPVYYDLEEQSIAALGRDTCTQIAQTFCSSIEQAGYWAGVYANTNWFTNYLNFDSLAAKYTIWLADYREAYNTTLKRDMHQYTSTGSVAGVNGNVDLDRCTRDFPAEIGSLYGDTAVTPEVPQEGSTVRCTGEHVNIRADAHTAAAVLTQANTGEILTWLADDGWGWSKVQKGGITGWMVNQYLDKAGLSTYKVGSCTGNDVRVRNGPGLNYSIKRKLNKGNLFRIICILPNGWVQVDIEGNWGYVSGEYVRAQ</sequence>
<reference evidence="3" key="2">
    <citation type="journal article" date="2021" name="PeerJ">
        <title>Extensive microbial diversity within the chicken gut microbiome revealed by metagenomics and culture.</title>
        <authorList>
            <person name="Gilroy R."/>
            <person name="Ravi A."/>
            <person name="Getino M."/>
            <person name="Pursley I."/>
            <person name="Horton D.L."/>
            <person name="Alikhan N.F."/>
            <person name="Baker D."/>
            <person name="Gharbi K."/>
            <person name="Hall N."/>
            <person name="Watson M."/>
            <person name="Adriaenssens E.M."/>
            <person name="Foster-Nyarko E."/>
            <person name="Jarju S."/>
            <person name="Secka A."/>
            <person name="Antonio M."/>
            <person name="Oren A."/>
            <person name="Chaudhuri R.R."/>
            <person name="La Ragione R."/>
            <person name="Hildebrand F."/>
            <person name="Pallen M.J."/>
        </authorList>
    </citation>
    <scope>NUCLEOTIDE SEQUENCE</scope>
    <source>
        <strain evidence="3">CHK184-25365</strain>
    </source>
</reference>
<accession>A0A9D1AK40</accession>
<dbReference type="CDD" id="cd06414">
    <property type="entry name" value="GH25_LytC-like"/>
    <property type="match status" value="1"/>
</dbReference>
<dbReference type="Gene3D" id="2.30.30.40">
    <property type="entry name" value="SH3 Domains"/>
    <property type="match status" value="2"/>
</dbReference>
<feature type="domain" description="SH3b" evidence="2">
    <location>
        <begin position="283"/>
        <end position="345"/>
    </location>
</feature>
<dbReference type="SUPFAM" id="SSF51445">
    <property type="entry name" value="(Trans)glycosidases"/>
    <property type="match status" value="1"/>
</dbReference>
<dbReference type="InterPro" id="IPR017853">
    <property type="entry name" value="GH"/>
</dbReference>
<evidence type="ECO:0000259" key="2">
    <source>
        <dbReference type="SMART" id="SM00287"/>
    </source>
</evidence>
<dbReference type="EMBL" id="DVGY01000163">
    <property type="protein sequence ID" value="HIR41590.1"/>
    <property type="molecule type" value="Genomic_DNA"/>
</dbReference>
<dbReference type="AlphaFoldDB" id="A0A9D1AK40"/>
<protein>
    <submittedName>
        <fullName evidence="3">SH3 domain-containing protein</fullName>
    </submittedName>
</protein>
<dbReference type="GO" id="GO:0003796">
    <property type="term" value="F:lysozyme activity"/>
    <property type="evidence" value="ECO:0007669"/>
    <property type="project" value="InterPro"/>
</dbReference>
<evidence type="ECO:0000313" key="4">
    <source>
        <dbReference type="Proteomes" id="UP000886749"/>
    </source>
</evidence>
<proteinExistence type="inferred from homology"/>
<dbReference type="InterPro" id="IPR002053">
    <property type="entry name" value="Glyco_hydro_25"/>
</dbReference>
<feature type="domain" description="SH3b" evidence="2">
    <location>
        <begin position="216"/>
        <end position="278"/>
    </location>
</feature>
<comment type="caution">
    <text evidence="3">The sequence shown here is derived from an EMBL/GenBank/DDBJ whole genome shotgun (WGS) entry which is preliminary data.</text>
</comment>
<comment type="similarity">
    <text evidence="1">Belongs to the glycosyl hydrolase 25 family.</text>
</comment>
<organism evidence="3 4">
    <name type="scientific">Candidatus Egerieicola pullicola</name>
    <dbReference type="NCBI Taxonomy" id="2840775"/>
    <lineage>
        <taxon>Bacteria</taxon>
        <taxon>Bacillati</taxon>
        <taxon>Bacillota</taxon>
        <taxon>Clostridia</taxon>
        <taxon>Eubacteriales</taxon>
        <taxon>Oscillospiraceae</taxon>
        <taxon>Oscillospiraceae incertae sedis</taxon>
        <taxon>Candidatus Egerieicola</taxon>
    </lineage>
</organism>
<evidence type="ECO:0000313" key="3">
    <source>
        <dbReference type="EMBL" id="HIR41590.1"/>
    </source>
</evidence>
<dbReference type="Proteomes" id="UP000886749">
    <property type="component" value="Unassembled WGS sequence"/>
</dbReference>
<dbReference type="GO" id="GO:0016052">
    <property type="term" value="P:carbohydrate catabolic process"/>
    <property type="evidence" value="ECO:0007669"/>
    <property type="project" value="TreeGrafter"/>
</dbReference>
<name>A0A9D1AK40_9FIRM</name>
<dbReference type="Gene3D" id="3.20.20.80">
    <property type="entry name" value="Glycosidases"/>
    <property type="match status" value="1"/>
</dbReference>
<dbReference type="SMART" id="SM00287">
    <property type="entry name" value="SH3b"/>
    <property type="match status" value="2"/>
</dbReference>
<gene>
    <name evidence="3" type="ORF">IAB36_07170</name>
</gene>
<dbReference type="Pfam" id="PF01183">
    <property type="entry name" value="Glyco_hydro_25"/>
    <property type="match status" value="1"/>
</dbReference>
<dbReference type="InterPro" id="IPR003646">
    <property type="entry name" value="SH3-like_bac-type"/>
</dbReference>
<reference evidence="3" key="1">
    <citation type="submission" date="2020-10" db="EMBL/GenBank/DDBJ databases">
        <authorList>
            <person name="Gilroy R."/>
        </authorList>
    </citation>
    <scope>NUCLEOTIDE SEQUENCE</scope>
    <source>
        <strain evidence="3">CHK184-25365</strain>
    </source>
</reference>
<dbReference type="PANTHER" id="PTHR34135">
    <property type="entry name" value="LYSOZYME"/>
    <property type="match status" value="1"/>
</dbReference>
<dbReference type="GO" id="GO:0016998">
    <property type="term" value="P:cell wall macromolecule catabolic process"/>
    <property type="evidence" value="ECO:0007669"/>
    <property type="project" value="InterPro"/>
</dbReference>
<dbReference type="Pfam" id="PF08239">
    <property type="entry name" value="SH3_3"/>
    <property type="match status" value="2"/>
</dbReference>
<evidence type="ECO:0000256" key="1">
    <source>
        <dbReference type="ARBA" id="ARBA00010646"/>
    </source>
</evidence>